<dbReference type="PANTHER" id="PTHR30537:SF31">
    <property type="entry name" value="TRANSCRIPTIONAL REGULATOR, LYSR FAMILY"/>
    <property type="match status" value="1"/>
</dbReference>
<dbReference type="RefSeq" id="WP_114900321.1">
    <property type="nucleotide sequence ID" value="NZ_CP031222.1"/>
</dbReference>
<evidence type="ECO:0000256" key="3">
    <source>
        <dbReference type="ARBA" id="ARBA00023125"/>
    </source>
</evidence>
<dbReference type="SUPFAM" id="SSF53850">
    <property type="entry name" value="Periplasmic binding protein-like II"/>
    <property type="match status" value="1"/>
</dbReference>
<dbReference type="AlphaFoldDB" id="A0A345PAA4"/>
<dbReference type="InterPro" id="IPR058163">
    <property type="entry name" value="LysR-type_TF_proteobact-type"/>
</dbReference>
<evidence type="ECO:0000313" key="6">
    <source>
        <dbReference type="EMBL" id="AXI04213.1"/>
    </source>
</evidence>
<dbReference type="Proteomes" id="UP000253940">
    <property type="component" value="Chromosome"/>
</dbReference>
<feature type="domain" description="HTH lysR-type" evidence="5">
    <location>
        <begin position="1"/>
        <end position="59"/>
    </location>
</feature>
<dbReference type="OrthoDB" id="5671700at2"/>
<dbReference type="InterPro" id="IPR036388">
    <property type="entry name" value="WH-like_DNA-bd_sf"/>
</dbReference>
<dbReference type="GO" id="GO:0043565">
    <property type="term" value="F:sequence-specific DNA binding"/>
    <property type="evidence" value="ECO:0007669"/>
    <property type="project" value="TreeGrafter"/>
</dbReference>
<dbReference type="SUPFAM" id="SSF46785">
    <property type="entry name" value="Winged helix' DNA-binding domain"/>
    <property type="match status" value="1"/>
</dbReference>
<dbReference type="KEGG" id="mbah:HYN46_16020"/>
<dbReference type="InterPro" id="IPR000847">
    <property type="entry name" value="LysR_HTH_N"/>
</dbReference>
<dbReference type="InterPro" id="IPR005119">
    <property type="entry name" value="LysR_subst-bd"/>
</dbReference>
<evidence type="ECO:0000256" key="4">
    <source>
        <dbReference type="ARBA" id="ARBA00023163"/>
    </source>
</evidence>
<name>A0A345PAA4_9GAMM</name>
<accession>A0A345PAA4</accession>
<evidence type="ECO:0000313" key="7">
    <source>
        <dbReference type="Proteomes" id="UP000253940"/>
    </source>
</evidence>
<dbReference type="Gene3D" id="1.10.10.10">
    <property type="entry name" value="Winged helix-like DNA-binding domain superfamily/Winged helix DNA-binding domain"/>
    <property type="match status" value="1"/>
</dbReference>
<evidence type="ECO:0000256" key="2">
    <source>
        <dbReference type="ARBA" id="ARBA00023015"/>
    </source>
</evidence>
<dbReference type="InterPro" id="IPR036390">
    <property type="entry name" value="WH_DNA-bd_sf"/>
</dbReference>
<organism evidence="6 7">
    <name type="scientific">Aquirhabdus parva</name>
    <dbReference type="NCBI Taxonomy" id="2283318"/>
    <lineage>
        <taxon>Bacteria</taxon>
        <taxon>Pseudomonadati</taxon>
        <taxon>Pseudomonadota</taxon>
        <taxon>Gammaproteobacteria</taxon>
        <taxon>Moraxellales</taxon>
        <taxon>Moraxellaceae</taxon>
        <taxon>Aquirhabdus</taxon>
    </lineage>
</organism>
<keyword evidence="3" id="KW-0238">DNA-binding</keyword>
<dbReference type="Pfam" id="PF00126">
    <property type="entry name" value="HTH_1"/>
    <property type="match status" value="1"/>
</dbReference>
<dbReference type="CDD" id="cd08473">
    <property type="entry name" value="PBP2_CrgA_like_4"/>
    <property type="match status" value="1"/>
</dbReference>
<protein>
    <submittedName>
        <fullName evidence="6">LysR family transcriptional regulator</fullName>
    </submittedName>
</protein>
<dbReference type="PROSITE" id="PS50931">
    <property type="entry name" value="HTH_LYSR"/>
    <property type="match status" value="1"/>
</dbReference>
<keyword evidence="2" id="KW-0805">Transcription regulation</keyword>
<comment type="similarity">
    <text evidence="1">Belongs to the LysR transcriptional regulatory family.</text>
</comment>
<sequence length="314" mass="35568">MDNLNDLYLYAMVVEHGGFSKAERALDIPKSRLSRRISQLESDLNVRLLQRDSRHFTVTDVGQRVYQHVQSMLTEAQAARDVVDELSAEPRGILRVSVPIDIAEQQMPLILPEFMRLYPHIQIQLTVTNRRIDLLNEGIDVALRVRDKLDNDGNLVMRKFGQSESVLVASPAYLNRMGRPQHPEELLQHVTLSHNENDIKQQWALHGPQGKVLFDIKPQVIGSSFALLGALAEQGEGIVLLPLMRCIDQIRSGKLEVVLSDWRLPQGIYHAVFASRRGMLPAVRVFIDFLAEKIPPMLQELHANCPSHPAERHA</sequence>
<proteinExistence type="inferred from homology"/>
<keyword evidence="7" id="KW-1185">Reference proteome</keyword>
<reference evidence="6 7" key="1">
    <citation type="submission" date="2018-07" db="EMBL/GenBank/DDBJ databases">
        <title>Genome sequencing of Moraxellaceae gen. HYN0046.</title>
        <authorList>
            <person name="Kim M."/>
            <person name="Yi H."/>
        </authorList>
    </citation>
    <scope>NUCLEOTIDE SEQUENCE [LARGE SCALE GENOMIC DNA]</scope>
    <source>
        <strain evidence="6 7">HYN0046</strain>
    </source>
</reference>
<dbReference type="FunFam" id="1.10.10.10:FF:000001">
    <property type="entry name" value="LysR family transcriptional regulator"/>
    <property type="match status" value="1"/>
</dbReference>
<keyword evidence="4" id="KW-0804">Transcription</keyword>
<dbReference type="GO" id="GO:0003700">
    <property type="term" value="F:DNA-binding transcription factor activity"/>
    <property type="evidence" value="ECO:0007669"/>
    <property type="project" value="InterPro"/>
</dbReference>
<evidence type="ECO:0000256" key="1">
    <source>
        <dbReference type="ARBA" id="ARBA00009437"/>
    </source>
</evidence>
<evidence type="ECO:0000259" key="5">
    <source>
        <dbReference type="PROSITE" id="PS50931"/>
    </source>
</evidence>
<dbReference type="Gene3D" id="3.40.190.290">
    <property type="match status" value="1"/>
</dbReference>
<dbReference type="Pfam" id="PF03466">
    <property type="entry name" value="LysR_substrate"/>
    <property type="match status" value="1"/>
</dbReference>
<dbReference type="EMBL" id="CP031222">
    <property type="protein sequence ID" value="AXI04213.1"/>
    <property type="molecule type" value="Genomic_DNA"/>
</dbReference>
<gene>
    <name evidence="6" type="ORF">HYN46_16020</name>
</gene>
<dbReference type="GO" id="GO:0006351">
    <property type="term" value="P:DNA-templated transcription"/>
    <property type="evidence" value="ECO:0007669"/>
    <property type="project" value="TreeGrafter"/>
</dbReference>
<dbReference type="PANTHER" id="PTHR30537">
    <property type="entry name" value="HTH-TYPE TRANSCRIPTIONAL REGULATOR"/>
    <property type="match status" value="1"/>
</dbReference>